<sequence>MFSSGRCSKNPTWVYLASLWAKTNNRRMGGPWMRGRMASPISVNTATTTTNGNTIVTTISQSTKGIGAKRKKGFWCRLKMQLAQDRKLNLGKLRWRLSLRFSRRTYSARAVAERSHGVVTRPLPHLLARCNGLFPPLTRGRFLSVGCCSLGVIGIM</sequence>
<evidence type="ECO:0000313" key="4">
    <source>
        <dbReference type="Proteomes" id="UP000639772"/>
    </source>
</evidence>
<gene>
    <name evidence="2" type="ORF">HPP92_005533</name>
    <name evidence="1" type="ORF">HPP92_005886</name>
</gene>
<dbReference type="AlphaFoldDB" id="A0A835RMW0"/>
<dbReference type="EMBL" id="JADCNM010000002">
    <property type="protein sequence ID" value="KAG0494539.1"/>
    <property type="molecule type" value="Genomic_DNA"/>
</dbReference>
<accession>A0A835RMW0</accession>
<name>A0A835RMW0_VANPL</name>
<proteinExistence type="predicted"/>
<comment type="caution">
    <text evidence="2">The sequence shown here is derived from an EMBL/GenBank/DDBJ whole genome shotgun (WGS) entry which is preliminary data.</text>
</comment>
<reference evidence="3 4" key="1">
    <citation type="journal article" date="2020" name="Nat. Food">
        <title>A phased Vanilla planifolia genome enables genetic improvement of flavour and production.</title>
        <authorList>
            <person name="Hasing T."/>
            <person name="Tang H."/>
            <person name="Brym M."/>
            <person name="Khazi F."/>
            <person name="Huang T."/>
            <person name="Chambers A.H."/>
        </authorList>
    </citation>
    <scope>NUCLEOTIDE SEQUENCE [LARGE SCALE GENOMIC DNA]</scope>
    <source>
        <tissue evidence="2">Leaf</tissue>
    </source>
</reference>
<dbReference type="Proteomes" id="UP000639772">
    <property type="component" value="Unassembled WGS sequence"/>
</dbReference>
<evidence type="ECO:0000313" key="3">
    <source>
        <dbReference type="Proteomes" id="UP000636800"/>
    </source>
</evidence>
<dbReference type="Proteomes" id="UP000636800">
    <property type="component" value="Chromosome 2"/>
</dbReference>
<evidence type="ECO:0000313" key="2">
    <source>
        <dbReference type="EMBL" id="KAG0494539.1"/>
    </source>
</evidence>
<keyword evidence="3" id="KW-1185">Reference proteome</keyword>
<organism evidence="2 4">
    <name type="scientific">Vanilla planifolia</name>
    <name type="common">Vanilla</name>
    <dbReference type="NCBI Taxonomy" id="51239"/>
    <lineage>
        <taxon>Eukaryota</taxon>
        <taxon>Viridiplantae</taxon>
        <taxon>Streptophyta</taxon>
        <taxon>Embryophyta</taxon>
        <taxon>Tracheophyta</taxon>
        <taxon>Spermatophyta</taxon>
        <taxon>Magnoliopsida</taxon>
        <taxon>Liliopsida</taxon>
        <taxon>Asparagales</taxon>
        <taxon>Orchidaceae</taxon>
        <taxon>Vanilloideae</taxon>
        <taxon>Vanilleae</taxon>
        <taxon>Vanilla</taxon>
    </lineage>
</organism>
<protein>
    <submittedName>
        <fullName evidence="2">Uncharacterized protein</fullName>
    </submittedName>
</protein>
<evidence type="ECO:0000313" key="1">
    <source>
        <dbReference type="EMBL" id="KAG0492488.1"/>
    </source>
</evidence>
<dbReference type="EMBL" id="JADCNL010000002">
    <property type="protein sequence ID" value="KAG0492488.1"/>
    <property type="molecule type" value="Genomic_DNA"/>
</dbReference>